<dbReference type="OrthoDB" id="289732at2759"/>
<comment type="caution">
    <text evidence="4">The sequence shown here is derived from an EMBL/GenBank/DDBJ whole genome shotgun (WGS) entry which is preliminary data.</text>
</comment>
<evidence type="ECO:0000259" key="3">
    <source>
        <dbReference type="PROSITE" id="PS50076"/>
    </source>
</evidence>
<evidence type="ECO:0000313" key="5">
    <source>
        <dbReference type="Proteomes" id="UP000187209"/>
    </source>
</evidence>
<reference evidence="4 5" key="1">
    <citation type="submission" date="2016-11" db="EMBL/GenBank/DDBJ databases">
        <title>The macronuclear genome of Stentor coeruleus: a giant cell with tiny introns.</title>
        <authorList>
            <person name="Slabodnick M."/>
            <person name="Ruby J.G."/>
            <person name="Reiff S.B."/>
            <person name="Swart E.C."/>
            <person name="Gosai S."/>
            <person name="Prabakaran S."/>
            <person name="Witkowska E."/>
            <person name="Larue G.E."/>
            <person name="Fisher S."/>
            <person name="Freeman R.M."/>
            <person name="Gunawardena J."/>
            <person name="Chu W."/>
            <person name="Stover N.A."/>
            <person name="Gregory B.D."/>
            <person name="Nowacki M."/>
            <person name="Derisi J."/>
            <person name="Roy S.W."/>
            <person name="Marshall W.F."/>
            <person name="Sood P."/>
        </authorList>
    </citation>
    <scope>NUCLEOTIDE SEQUENCE [LARGE SCALE GENOMIC DNA]</scope>
    <source>
        <strain evidence="4">WM001</strain>
    </source>
</reference>
<dbReference type="GO" id="GO:0051087">
    <property type="term" value="F:protein-folding chaperone binding"/>
    <property type="evidence" value="ECO:0007669"/>
    <property type="project" value="TreeGrafter"/>
</dbReference>
<dbReference type="SMART" id="SM00271">
    <property type="entry name" value="DnaJ"/>
    <property type="match status" value="1"/>
</dbReference>
<keyword evidence="2" id="KW-0472">Membrane</keyword>
<keyword evidence="2" id="KW-0812">Transmembrane</keyword>
<organism evidence="4 5">
    <name type="scientific">Stentor coeruleus</name>
    <dbReference type="NCBI Taxonomy" id="5963"/>
    <lineage>
        <taxon>Eukaryota</taxon>
        <taxon>Sar</taxon>
        <taxon>Alveolata</taxon>
        <taxon>Ciliophora</taxon>
        <taxon>Postciliodesmatophora</taxon>
        <taxon>Heterotrichea</taxon>
        <taxon>Heterotrichida</taxon>
        <taxon>Stentoridae</taxon>
        <taxon>Stentor</taxon>
    </lineage>
</organism>
<dbReference type="Gene3D" id="1.10.287.110">
    <property type="entry name" value="DnaJ domain"/>
    <property type="match status" value="1"/>
</dbReference>
<dbReference type="AlphaFoldDB" id="A0A1R2B529"/>
<proteinExistence type="predicted"/>
<dbReference type="PANTHER" id="PTHR44360">
    <property type="entry name" value="DNAJ HOMOLOG SUBFAMILY B MEMBER 9"/>
    <property type="match status" value="1"/>
</dbReference>
<dbReference type="GO" id="GO:0051787">
    <property type="term" value="F:misfolded protein binding"/>
    <property type="evidence" value="ECO:0007669"/>
    <property type="project" value="TreeGrafter"/>
</dbReference>
<dbReference type="Proteomes" id="UP000187209">
    <property type="component" value="Unassembled WGS sequence"/>
</dbReference>
<dbReference type="GO" id="GO:0036503">
    <property type="term" value="P:ERAD pathway"/>
    <property type="evidence" value="ECO:0007669"/>
    <property type="project" value="TreeGrafter"/>
</dbReference>
<protein>
    <recommendedName>
        <fullName evidence="3">J domain-containing protein</fullName>
    </recommendedName>
</protein>
<keyword evidence="5" id="KW-1185">Reference proteome</keyword>
<dbReference type="Pfam" id="PF00226">
    <property type="entry name" value="DnaJ"/>
    <property type="match status" value="1"/>
</dbReference>
<dbReference type="EMBL" id="MPUH01000949">
    <property type="protein sequence ID" value="OMJ71872.1"/>
    <property type="molecule type" value="Genomic_DNA"/>
</dbReference>
<dbReference type="GO" id="GO:0005783">
    <property type="term" value="C:endoplasmic reticulum"/>
    <property type="evidence" value="ECO:0007669"/>
    <property type="project" value="TreeGrafter"/>
</dbReference>
<dbReference type="InterPro" id="IPR036869">
    <property type="entry name" value="J_dom_sf"/>
</dbReference>
<dbReference type="PRINTS" id="PR00625">
    <property type="entry name" value="JDOMAIN"/>
</dbReference>
<evidence type="ECO:0000256" key="2">
    <source>
        <dbReference type="SAM" id="Phobius"/>
    </source>
</evidence>
<evidence type="ECO:0000256" key="1">
    <source>
        <dbReference type="ARBA" id="ARBA00023186"/>
    </source>
</evidence>
<dbReference type="PANTHER" id="PTHR44360:SF1">
    <property type="entry name" value="DNAJ HOMOLOG SUBFAMILY B MEMBER 9"/>
    <property type="match status" value="1"/>
</dbReference>
<accession>A0A1R2B529</accession>
<dbReference type="InterPro" id="IPR001623">
    <property type="entry name" value="DnaJ_domain"/>
</dbReference>
<evidence type="ECO:0000313" key="4">
    <source>
        <dbReference type="EMBL" id="OMJ71872.1"/>
    </source>
</evidence>
<dbReference type="PROSITE" id="PS50076">
    <property type="entry name" value="DNAJ_2"/>
    <property type="match status" value="1"/>
</dbReference>
<sequence length="275" mass="31379">MASRLIIRSFSSKVNYYEILGILPSAKPEEVKFAYKKLAKELHPDIAGPNAQDKFRLVAEAYAVLSKLETRATYDLTQGSKQEIESILEKKRDKDGLDLAKVKYAPHQYGYRRMKELAEERKSFNIDNFYRYRGGLPQKHLGAVRGNAYGPPGGKADIYDLNFLLKGHNQISKESDYVDDKEAHEYKLYKAIDPEVANKERPFLRAEIDYNFAKGKTIKSHALFYFGLLGTVVGLHFLYESNKVGLQMKLNKLQENIRHSGKSYEKAGMKAVSLN</sequence>
<keyword evidence="2" id="KW-1133">Transmembrane helix</keyword>
<keyword evidence="1" id="KW-0143">Chaperone</keyword>
<dbReference type="SUPFAM" id="SSF46565">
    <property type="entry name" value="Chaperone J-domain"/>
    <property type="match status" value="1"/>
</dbReference>
<feature type="transmembrane region" description="Helical" evidence="2">
    <location>
        <begin position="222"/>
        <end position="239"/>
    </location>
</feature>
<gene>
    <name evidence="4" type="ORF">SteCoe_29817</name>
</gene>
<name>A0A1R2B529_9CILI</name>
<feature type="domain" description="J" evidence="3">
    <location>
        <begin position="15"/>
        <end position="78"/>
    </location>
</feature>
<dbReference type="InterPro" id="IPR051948">
    <property type="entry name" value="Hsp70_co-chaperone_J-domain"/>
</dbReference>
<dbReference type="CDD" id="cd06257">
    <property type="entry name" value="DnaJ"/>
    <property type="match status" value="1"/>
</dbReference>